<dbReference type="EMBL" id="LNKA01000019">
    <property type="protein sequence ID" value="KTC64882.1"/>
    <property type="molecule type" value="Genomic_DNA"/>
</dbReference>
<evidence type="ECO:0000256" key="1">
    <source>
        <dbReference type="ARBA" id="ARBA00022475"/>
    </source>
</evidence>
<evidence type="ECO:0000313" key="8">
    <source>
        <dbReference type="Proteomes" id="UP000054859"/>
    </source>
</evidence>
<feature type="transmembrane region" description="Helical" evidence="5">
    <location>
        <begin position="29"/>
        <end position="50"/>
    </location>
</feature>
<dbReference type="RefSeq" id="WP_058463215.1">
    <property type="nucleotide sequence ID" value="NZ_CAAAHS010000001.1"/>
</dbReference>
<evidence type="ECO:0000313" key="7">
    <source>
        <dbReference type="EMBL" id="VEH82947.1"/>
    </source>
</evidence>
<evidence type="ECO:0000256" key="5">
    <source>
        <dbReference type="HAMAP-Rule" id="MF_01361"/>
    </source>
</evidence>
<sequence length="59" mass="6736">MLWLAVLFLVIAILTAVFGFGGIITIAMDIIYFLFYLFIFIFIVLLIASLNSRRKPPPE</sequence>
<dbReference type="Proteomes" id="UP000281170">
    <property type="component" value="Plasmid 8"/>
</dbReference>
<keyword evidence="1 5" id="KW-1003">Cell membrane</keyword>
<dbReference type="HAMAP" id="MF_01361">
    <property type="entry name" value="UPF0391"/>
    <property type="match status" value="1"/>
</dbReference>
<reference evidence="6 8" key="1">
    <citation type="submission" date="2015-11" db="EMBL/GenBank/DDBJ databases">
        <title>Identification of large and diverse effector repertoires of 38 Legionella species.</title>
        <authorList>
            <person name="Burstein D."/>
            <person name="Amaro F."/>
            <person name="Zusman T."/>
            <person name="Lifshitz Z."/>
            <person name="Cohen O."/>
            <person name="Gilbert J.A."/>
            <person name="Pupko T."/>
            <person name="Shuman H.A."/>
            <person name="Segal G."/>
        </authorList>
    </citation>
    <scope>NUCLEOTIDE SEQUENCE [LARGE SCALE GENOMIC DNA]</scope>
    <source>
        <strain evidence="6 8">1762-AUS-E</strain>
    </source>
</reference>
<proteinExistence type="inferred from homology"/>
<keyword evidence="4 5" id="KW-0472">Membrane</keyword>
<reference evidence="7 9" key="2">
    <citation type="submission" date="2018-12" db="EMBL/GenBank/DDBJ databases">
        <authorList>
            <consortium name="Pathogen Informatics"/>
        </authorList>
    </citation>
    <scope>NUCLEOTIDE SEQUENCE [LARGE SCALE GENOMIC DNA]</scope>
    <source>
        <strain evidence="7 9">NCTC12735</strain>
        <plasmid evidence="9">8</plasmid>
    </source>
</reference>
<keyword evidence="2 5" id="KW-0812">Transmembrane</keyword>
<organism evidence="6 8">
    <name type="scientific">Legionella adelaidensis</name>
    <dbReference type="NCBI Taxonomy" id="45056"/>
    <lineage>
        <taxon>Bacteria</taxon>
        <taxon>Pseudomonadati</taxon>
        <taxon>Pseudomonadota</taxon>
        <taxon>Gammaproteobacteria</taxon>
        <taxon>Legionellales</taxon>
        <taxon>Legionellaceae</taxon>
        <taxon>Legionella</taxon>
    </lineage>
</organism>
<dbReference type="KEGG" id="ladl:NCTC12735_00180"/>
<evidence type="ECO:0000256" key="4">
    <source>
        <dbReference type="ARBA" id="ARBA00023136"/>
    </source>
</evidence>
<comment type="subcellular location">
    <subcellularLocation>
        <location evidence="5">Cell membrane</location>
        <topology evidence="5">Single-pass membrane protein</topology>
    </subcellularLocation>
</comment>
<evidence type="ECO:0000313" key="9">
    <source>
        <dbReference type="Proteomes" id="UP000281170"/>
    </source>
</evidence>
<keyword evidence="7" id="KW-0614">Plasmid</keyword>
<dbReference type="Proteomes" id="UP000054859">
    <property type="component" value="Unassembled WGS sequence"/>
</dbReference>
<keyword evidence="3 5" id="KW-1133">Transmembrane helix</keyword>
<dbReference type="PATRIC" id="fig|45056.6.peg.2250"/>
<evidence type="ECO:0000256" key="2">
    <source>
        <dbReference type="ARBA" id="ARBA00022692"/>
    </source>
</evidence>
<comment type="similarity">
    <text evidence="5">Belongs to the UPF0391 family.</text>
</comment>
<evidence type="ECO:0000256" key="3">
    <source>
        <dbReference type="ARBA" id="ARBA00022989"/>
    </source>
</evidence>
<name>A0A0W0R1E1_9GAMM</name>
<dbReference type="PIRSF" id="PIRSF036466">
    <property type="entry name" value="UCP036466"/>
    <property type="match status" value="1"/>
</dbReference>
<dbReference type="AlphaFoldDB" id="A0A0W0R1E1"/>
<dbReference type="GO" id="GO:0005886">
    <property type="term" value="C:plasma membrane"/>
    <property type="evidence" value="ECO:0007669"/>
    <property type="project" value="UniProtKB-SubCell"/>
</dbReference>
<dbReference type="EMBL" id="LR134417">
    <property type="protein sequence ID" value="VEH82947.1"/>
    <property type="molecule type" value="Genomic_DNA"/>
</dbReference>
<protein>
    <recommendedName>
        <fullName evidence="5">UPF0391 membrane protein Lade_2176</fullName>
    </recommendedName>
</protein>
<gene>
    <name evidence="6" type="ORF">Lade_2176</name>
    <name evidence="7" type="ORF">NCTC12735_00180</name>
</gene>
<keyword evidence="8" id="KW-1185">Reference proteome</keyword>
<dbReference type="Pfam" id="PF07043">
    <property type="entry name" value="DUF1328"/>
    <property type="match status" value="1"/>
</dbReference>
<dbReference type="STRING" id="45056.Lade_2176"/>
<dbReference type="InterPro" id="IPR009760">
    <property type="entry name" value="DUF1328"/>
</dbReference>
<geneLocation type="plasmid" evidence="7 9">
    <name>8</name>
</geneLocation>
<evidence type="ECO:0000313" key="6">
    <source>
        <dbReference type="EMBL" id="KTC64882.1"/>
    </source>
</evidence>
<accession>A0A0W0R1E1</accession>